<dbReference type="AlphaFoldDB" id="A0A2G7TAD3"/>
<dbReference type="EMBL" id="PEKC01000010">
    <property type="protein sequence ID" value="PII36868.1"/>
    <property type="molecule type" value="Genomic_DNA"/>
</dbReference>
<evidence type="ECO:0000313" key="7">
    <source>
        <dbReference type="EMBL" id="PII36868.1"/>
    </source>
</evidence>
<comment type="caution">
    <text evidence="7">The sequence shown here is derived from an EMBL/GenBank/DDBJ whole genome shotgun (WGS) entry which is preliminary data.</text>
</comment>
<dbReference type="GO" id="GO:0016020">
    <property type="term" value="C:membrane"/>
    <property type="evidence" value="ECO:0007669"/>
    <property type="project" value="UniProtKB-SubCell"/>
</dbReference>
<accession>A0A2G7TAD3</accession>
<dbReference type="InterPro" id="IPR025423">
    <property type="entry name" value="TMEM205-like"/>
</dbReference>
<protein>
    <recommendedName>
        <fullName evidence="6">TMEM205-like domain-containing protein</fullName>
    </recommendedName>
</protein>
<comment type="subcellular location">
    <subcellularLocation>
        <location evidence="1">Membrane</location>
    </subcellularLocation>
</comment>
<feature type="transmembrane region" description="Helical" evidence="5">
    <location>
        <begin position="112"/>
        <end position="133"/>
    </location>
</feature>
<evidence type="ECO:0000256" key="1">
    <source>
        <dbReference type="ARBA" id="ARBA00004370"/>
    </source>
</evidence>
<feature type="transmembrane region" description="Helical" evidence="5">
    <location>
        <begin position="43"/>
        <end position="66"/>
    </location>
</feature>
<name>A0A2G7TAD3_9FLAO</name>
<keyword evidence="3 5" id="KW-1133">Transmembrane helix</keyword>
<evidence type="ECO:0000256" key="4">
    <source>
        <dbReference type="ARBA" id="ARBA00023136"/>
    </source>
</evidence>
<dbReference type="Pfam" id="PF13664">
    <property type="entry name" value="DUF4149"/>
    <property type="match status" value="1"/>
</dbReference>
<proteinExistence type="predicted"/>
<evidence type="ECO:0000259" key="6">
    <source>
        <dbReference type="Pfam" id="PF13664"/>
    </source>
</evidence>
<feature type="transmembrane region" description="Helical" evidence="5">
    <location>
        <begin position="78"/>
        <end position="100"/>
    </location>
</feature>
<reference evidence="7" key="1">
    <citation type="submission" date="2017-10" db="EMBL/GenBank/DDBJ databases">
        <title>Chryseobacterium sp. B5 is a hydrocarbonoclastic and plant growth promoting bacterium.</title>
        <authorList>
            <person name="Thijs S."/>
            <person name="Gkorezis P."/>
            <person name="Van Hamme J."/>
        </authorList>
    </citation>
    <scope>NUCLEOTIDE SEQUENCE</scope>
    <source>
        <strain evidence="7">B5</strain>
    </source>
</reference>
<gene>
    <name evidence="7" type="ORF">CTI11_04665</name>
</gene>
<organism evidence="7">
    <name type="scientific">Chryseobacterium sp. B5</name>
    <dbReference type="NCBI Taxonomy" id="2050562"/>
    <lineage>
        <taxon>Bacteria</taxon>
        <taxon>Pseudomonadati</taxon>
        <taxon>Bacteroidota</taxon>
        <taxon>Flavobacteriia</taxon>
        <taxon>Flavobacteriales</taxon>
        <taxon>Weeksellaceae</taxon>
        <taxon>Chryseobacterium group</taxon>
        <taxon>Chryseobacterium</taxon>
    </lineage>
</organism>
<evidence type="ECO:0000256" key="5">
    <source>
        <dbReference type="SAM" id="Phobius"/>
    </source>
</evidence>
<keyword evidence="4 5" id="KW-0472">Membrane</keyword>
<evidence type="ECO:0000256" key="2">
    <source>
        <dbReference type="ARBA" id="ARBA00022692"/>
    </source>
</evidence>
<evidence type="ECO:0000256" key="3">
    <source>
        <dbReference type="ARBA" id="ARBA00022989"/>
    </source>
</evidence>
<sequence>MSNLYERIPLLAAALWWGSLSAIGFMAVPMLFAQLPTPAVAGFMAAKLFAAQTWVSIACAALLLVLSRRNKEPVLQPWAKACLGFVIAGMLLAFLVQYGVSPRIVARDNLKLWHSVGTVMYALQWLCALVVLWRIGSPPSQAKAEATA</sequence>
<keyword evidence="2 5" id="KW-0812">Transmembrane</keyword>
<feature type="domain" description="TMEM205-like" evidence="6">
    <location>
        <begin position="11"/>
        <end position="106"/>
    </location>
</feature>